<proteinExistence type="predicted"/>
<keyword evidence="2 3" id="KW-0040">ANK repeat</keyword>
<organism evidence="4 5">
    <name type="scientific">Tuber borchii</name>
    <name type="common">White truffle</name>
    <dbReference type="NCBI Taxonomy" id="42251"/>
    <lineage>
        <taxon>Eukaryota</taxon>
        <taxon>Fungi</taxon>
        <taxon>Dikarya</taxon>
        <taxon>Ascomycota</taxon>
        <taxon>Pezizomycotina</taxon>
        <taxon>Pezizomycetes</taxon>
        <taxon>Pezizales</taxon>
        <taxon>Tuberaceae</taxon>
        <taxon>Tuber</taxon>
    </lineage>
</organism>
<dbReference type="SMART" id="SM00248">
    <property type="entry name" value="ANK"/>
    <property type="match status" value="1"/>
</dbReference>
<gene>
    <name evidence="4" type="ORF">B9Z19DRAFT_1043754</name>
</gene>
<evidence type="ECO:0000256" key="2">
    <source>
        <dbReference type="ARBA" id="ARBA00023043"/>
    </source>
</evidence>
<keyword evidence="1" id="KW-0677">Repeat</keyword>
<dbReference type="EMBL" id="NESQ01000052">
    <property type="protein sequence ID" value="PUU81039.1"/>
    <property type="molecule type" value="Genomic_DNA"/>
</dbReference>
<evidence type="ECO:0000313" key="5">
    <source>
        <dbReference type="Proteomes" id="UP000244722"/>
    </source>
</evidence>
<dbReference type="STRING" id="42251.A0A2T6ZZW7"/>
<dbReference type="Gene3D" id="1.25.40.20">
    <property type="entry name" value="Ankyrin repeat-containing domain"/>
    <property type="match status" value="1"/>
</dbReference>
<comment type="caution">
    <text evidence="4">The sequence shown here is derived from an EMBL/GenBank/DDBJ whole genome shotgun (WGS) entry which is preliminary data.</text>
</comment>
<dbReference type="OrthoDB" id="19174at2759"/>
<dbReference type="PROSITE" id="PS50088">
    <property type="entry name" value="ANK_REPEAT"/>
    <property type="match status" value="1"/>
</dbReference>
<feature type="repeat" description="ANK" evidence="3">
    <location>
        <begin position="35"/>
        <end position="68"/>
    </location>
</feature>
<evidence type="ECO:0000256" key="1">
    <source>
        <dbReference type="ARBA" id="ARBA00022737"/>
    </source>
</evidence>
<dbReference type="InterPro" id="IPR002110">
    <property type="entry name" value="Ankyrin_rpt"/>
</dbReference>
<keyword evidence="5" id="KW-1185">Reference proteome</keyword>
<dbReference type="Pfam" id="PF12796">
    <property type="entry name" value="Ank_2"/>
    <property type="match status" value="1"/>
</dbReference>
<protein>
    <submittedName>
        <fullName evidence="4">Ankyrin repeat-containing domain protein</fullName>
    </submittedName>
</protein>
<dbReference type="PANTHER" id="PTHR24171">
    <property type="entry name" value="ANKYRIN REPEAT DOMAIN-CONTAINING PROTEIN 39-RELATED"/>
    <property type="match status" value="1"/>
</dbReference>
<dbReference type="Proteomes" id="UP000244722">
    <property type="component" value="Unassembled WGS sequence"/>
</dbReference>
<sequence>MPSPNIWIAASDNDIQSVAHFLSQDPTSVNSKDENGYTPLHAAVSYNHIPLLRSLVRTHGGEVNVQDNEGDTPLFVAETVEVARVLVEEFGAEVGHRNGLGLTAADTIEEDEQFPLVAAYLRGLETAAITAGEEVEGVRGGATTYPKPPLGISVDLSAVEDASETLPPVDDTLRRKIEQLATREDFDSEETQKELRSLVTQAVHDHVLDTGEEVRSVRPRQEGGT</sequence>
<dbReference type="PANTHER" id="PTHR24171:SF9">
    <property type="entry name" value="ANKYRIN REPEAT DOMAIN-CONTAINING PROTEIN 39"/>
    <property type="match status" value="1"/>
</dbReference>
<reference evidence="4 5" key="1">
    <citation type="submission" date="2017-04" db="EMBL/GenBank/DDBJ databases">
        <title>Draft genome sequence of Tuber borchii Vittad., a whitish edible truffle.</title>
        <authorList>
            <consortium name="DOE Joint Genome Institute"/>
            <person name="Murat C."/>
            <person name="Kuo A."/>
            <person name="Barry K.W."/>
            <person name="Clum A."/>
            <person name="Dockter R.B."/>
            <person name="Fauchery L."/>
            <person name="Iotti M."/>
            <person name="Kohler A."/>
            <person name="Labutti K."/>
            <person name="Lindquist E.A."/>
            <person name="Lipzen A."/>
            <person name="Ohm R.A."/>
            <person name="Wang M."/>
            <person name="Grigoriev I.V."/>
            <person name="Zambonelli A."/>
            <person name="Martin F.M."/>
        </authorList>
    </citation>
    <scope>NUCLEOTIDE SEQUENCE [LARGE SCALE GENOMIC DNA]</scope>
    <source>
        <strain evidence="4 5">Tbo3840</strain>
    </source>
</reference>
<dbReference type="InterPro" id="IPR036770">
    <property type="entry name" value="Ankyrin_rpt-contain_sf"/>
</dbReference>
<dbReference type="AlphaFoldDB" id="A0A2T6ZZW7"/>
<dbReference type="PROSITE" id="PS50297">
    <property type="entry name" value="ANK_REP_REGION"/>
    <property type="match status" value="1"/>
</dbReference>
<accession>A0A2T6ZZW7</accession>
<evidence type="ECO:0000313" key="4">
    <source>
        <dbReference type="EMBL" id="PUU81039.1"/>
    </source>
</evidence>
<dbReference type="SUPFAM" id="SSF48403">
    <property type="entry name" value="Ankyrin repeat"/>
    <property type="match status" value="1"/>
</dbReference>
<name>A0A2T6ZZW7_TUBBO</name>
<evidence type="ECO:0000256" key="3">
    <source>
        <dbReference type="PROSITE-ProRule" id="PRU00023"/>
    </source>
</evidence>